<organism evidence="1">
    <name type="scientific">uncultured Cytophagales bacterium</name>
    <dbReference type="NCBI Taxonomy" id="158755"/>
    <lineage>
        <taxon>Bacteria</taxon>
        <taxon>Pseudomonadati</taxon>
        <taxon>Bacteroidota</taxon>
        <taxon>Sphingobacteriia</taxon>
        <taxon>Sphingobacteriales</taxon>
        <taxon>environmental samples</taxon>
    </lineage>
</organism>
<dbReference type="AlphaFoldDB" id="A0A6J4KEI6"/>
<accession>A0A6J4KEI6</accession>
<proteinExistence type="predicted"/>
<gene>
    <name evidence="1" type="ORF">AVDCRST_MAG56-5700</name>
</gene>
<reference evidence="1" key="1">
    <citation type="submission" date="2020-02" db="EMBL/GenBank/DDBJ databases">
        <authorList>
            <person name="Meier V. D."/>
        </authorList>
    </citation>
    <scope>NUCLEOTIDE SEQUENCE</scope>
    <source>
        <strain evidence="1">AVDCRST_MAG56</strain>
    </source>
</reference>
<protein>
    <submittedName>
        <fullName evidence="1">Uncharacterized protein</fullName>
    </submittedName>
</protein>
<evidence type="ECO:0000313" key="1">
    <source>
        <dbReference type="EMBL" id="CAA9303558.1"/>
    </source>
</evidence>
<feature type="non-terminal residue" evidence="1">
    <location>
        <position position="1"/>
    </location>
</feature>
<feature type="non-terminal residue" evidence="1">
    <location>
        <position position="37"/>
    </location>
</feature>
<name>A0A6J4KEI6_9SPHI</name>
<sequence length="37" mass="3972">CASGIRLEARRSPAELIQAFLCPKPTRVLPGICGLYA</sequence>
<dbReference type="EMBL" id="CADCTQ010000467">
    <property type="protein sequence ID" value="CAA9303558.1"/>
    <property type="molecule type" value="Genomic_DNA"/>
</dbReference>